<dbReference type="InterPro" id="IPR043130">
    <property type="entry name" value="CDP-OH_PTrfase_TM_dom"/>
</dbReference>
<evidence type="ECO:0000256" key="13">
    <source>
        <dbReference type="ARBA" id="ARBA00023264"/>
    </source>
</evidence>
<keyword evidence="9 16" id="KW-1133">Transmembrane helix</keyword>
<evidence type="ECO:0000256" key="6">
    <source>
        <dbReference type="ARBA" id="ARBA00022516"/>
    </source>
</evidence>
<keyword evidence="13" id="KW-1208">Phospholipid metabolism</keyword>
<evidence type="ECO:0000313" key="17">
    <source>
        <dbReference type="EMBL" id="HIY68318.1"/>
    </source>
</evidence>
<feature type="transmembrane region" description="Helical" evidence="16">
    <location>
        <begin position="12"/>
        <end position="30"/>
    </location>
</feature>
<dbReference type="Gene3D" id="1.20.120.1760">
    <property type="match status" value="1"/>
</dbReference>
<proteinExistence type="inferred from homology"/>
<sequence>MKIKLFTIPNLLTLSNLLCGSFAAVAALAYDNLSLAFGLIVLAAVFDFLDGFAARLLHQSSPIGLQLDSLADDITFGFAPAAVLYTLYGRMEAHLLPEAAWIPFVVFLFAACAALRLARFNIDDTQRDEFLGLPSPAAALFCASLGWLNESYGELFSRESVLIAALGMGVLMLVGVRMFALKFHGFGWRGNELRYGFILVSAALLLWLGGLAVPFIILLYIVISLVRSAVCRRAEAGDLHN</sequence>
<evidence type="ECO:0000256" key="9">
    <source>
        <dbReference type="ARBA" id="ARBA00022989"/>
    </source>
</evidence>
<dbReference type="PANTHER" id="PTHR14269:SF61">
    <property type="entry name" value="CDP-DIACYLGLYCEROL--SERINE O-PHOSPHATIDYLTRANSFERASE"/>
    <property type="match status" value="1"/>
</dbReference>
<feature type="transmembrane region" description="Helical" evidence="16">
    <location>
        <begin position="70"/>
        <end position="88"/>
    </location>
</feature>
<evidence type="ECO:0000256" key="3">
    <source>
        <dbReference type="ARBA" id="ARBA00010441"/>
    </source>
</evidence>
<comment type="similarity">
    <text evidence="3 15">Belongs to the CDP-alcohol phosphatidyltransferase class-I family.</text>
</comment>
<evidence type="ECO:0000256" key="15">
    <source>
        <dbReference type="RuleBase" id="RU003750"/>
    </source>
</evidence>
<evidence type="ECO:0000256" key="7">
    <source>
        <dbReference type="ARBA" id="ARBA00022679"/>
    </source>
</evidence>
<keyword evidence="8 16" id="KW-0812">Transmembrane</keyword>
<evidence type="ECO:0000256" key="1">
    <source>
        <dbReference type="ARBA" id="ARBA00000287"/>
    </source>
</evidence>
<dbReference type="InterPro" id="IPR004533">
    <property type="entry name" value="CDP-diaglyc--ser_O-PTrfase"/>
</dbReference>
<keyword evidence="11 16" id="KW-0472">Membrane</keyword>
<name>A0A9D1YYZ7_9BACT</name>
<evidence type="ECO:0000256" key="4">
    <source>
        <dbReference type="ARBA" id="ARBA00013174"/>
    </source>
</evidence>
<dbReference type="GO" id="GO:0003882">
    <property type="term" value="F:CDP-diacylglycerol-serine O-phosphatidyltransferase activity"/>
    <property type="evidence" value="ECO:0007669"/>
    <property type="project" value="UniProtKB-EC"/>
</dbReference>
<feature type="transmembrane region" description="Helical" evidence="16">
    <location>
        <begin position="160"/>
        <end position="181"/>
    </location>
</feature>
<evidence type="ECO:0000256" key="5">
    <source>
        <dbReference type="ARBA" id="ARBA00017171"/>
    </source>
</evidence>
<keyword evidence="10" id="KW-0443">Lipid metabolism</keyword>
<dbReference type="GO" id="GO:0016020">
    <property type="term" value="C:membrane"/>
    <property type="evidence" value="ECO:0007669"/>
    <property type="project" value="InterPro"/>
</dbReference>
<organism evidence="17 18">
    <name type="scientific">Candidatus Alistipes intestinigallinarum</name>
    <dbReference type="NCBI Taxonomy" id="2838440"/>
    <lineage>
        <taxon>Bacteria</taxon>
        <taxon>Pseudomonadati</taxon>
        <taxon>Bacteroidota</taxon>
        <taxon>Bacteroidia</taxon>
        <taxon>Bacteroidales</taxon>
        <taxon>Rikenellaceae</taxon>
        <taxon>Alistipes</taxon>
    </lineage>
</organism>
<reference evidence="17" key="2">
    <citation type="submission" date="2021-04" db="EMBL/GenBank/DDBJ databases">
        <authorList>
            <person name="Gilroy R."/>
        </authorList>
    </citation>
    <scope>NUCLEOTIDE SEQUENCE</scope>
    <source>
        <strain evidence="17">5134</strain>
    </source>
</reference>
<evidence type="ECO:0000256" key="10">
    <source>
        <dbReference type="ARBA" id="ARBA00023098"/>
    </source>
</evidence>
<feature type="transmembrane region" description="Helical" evidence="16">
    <location>
        <begin position="130"/>
        <end position="148"/>
    </location>
</feature>
<evidence type="ECO:0000256" key="16">
    <source>
        <dbReference type="SAM" id="Phobius"/>
    </source>
</evidence>
<feature type="transmembrane region" description="Helical" evidence="16">
    <location>
        <begin position="193"/>
        <end position="223"/>
    </location>
</feature>
<feature type="transmembrane region" description="Helical" evidence="16">
    <location>
        <begin position="100"/>
        <end position="118"/>
    </location>
</feature>
<reference evidence="17" key="1">
    <citation type="journal article" date="2021" name="PeerJ">
        <title>Extensive microbial diversity within the chicken gut microbiome revealed by metagenomics and culture.</title>
        <authorList>
            <person name="Gilroy R."/>
            <person name="Ravi A."/>
            <person name="Getino M."/>
            <person name="Pursley I."/>
            <person name="Horton D.L."/>
            <person name="Alikhan N.F."/>
            <person name="Baker D."/>
            <person name="Gharbi K."/>
            <person name="Hall N."/>
            <person name="Watson M."/>
            <person name="Adriaenssens E.M."/>
            <person name="Foster-Nyarko E."/>
            <person name="Jarju S."/>
            <person name="Secka A."/>
            <person name="Antonio M."/>
            <person name="Oren A."/>
            <person name="Chaudhuri R.R."/>
            <person name="La Ragione R."/>
            <person name="Hildebrand F."/>
            <person name="Pallen M.J."/>
        </authorList>
    </citation>
    <scope>NUCLEOTIDE SEQUENCE</scope>
    <source>
        <strain evidence="17">5134</strain>
    </source>
</reference>
<dbReference type="Pfam" id="PF01066">
    <property type="entry name" value="CDP-OH_P_transf"/>
    <property type="match status" value="1"/>
</dbReference>
<keyword evidence="7 15" id="KW-0808">Transferase</keyword>
<dbReference type="InterPro" id="IPR050324">
    <property type="entry name" value="CDP-alcohol_PTase-I"/>
</dbReference>
<dbReference type="EMBL" id="DXDA01000022">
    <property type="protein sequence ID" value="HIY68318.1"/>
    <property type="molecule type" value="Genomic_DNA"/>
</dbReference>
<dbReference type="Proteomes" id="UP000886844">
    <property type="component" value="Unassembled WGS sequence"/>
</dbReference>
<dbReference type="EC" id="2.7.8.8" evidence="4"/>
<protein>
    <recommendedName>
        <fullName evidence="5">CDP-diacylglycerol--serine O-phosphatidyltransferase</fullName>
        <ecNumber evidence="4">2.7.8.8</ecNumber>
    </recommendedName>
    <alternativeName>
        <fullName evidence="14">Phosphatidylserine synthase</fullName>
    </alternativeName>
</protein>
<evidence type="ECO:0000256" key="14">
    <source>
        <dbReference type="ARBA" id="ARBA00032361"/>
    </source>
</evidence>
<dbReference type="InterPro" id="IPR000462">
    <property type="entry name" value="CDP-OH_P_trans"/>
</dbReference>
<comment type="subcellular location">
    <subcellularLocation>
        <location evidence="2">Endomembrane system</location>
        <topology evidence="2">Multi-pass membrane protein</topology>
    </subcellularLocation>
</comment>
<dbReference type="NCBIfam" id="TIGR00473">
    <property type="entry name" value="pssA"/>
    <property type="match status" value="1"/>
</dbReference>
<comment type="catalytic activity">
    <reaction evidence="1">
        <text>a CDP-1,2-diacyl-sn-glycerol + L-serine = a 1,2-diacyl-sn-glycero-3-phospho-L-serine + CMP + H(+)</text>
        <dbReference type="Rhea" id="RHEA:16913"/>
        <dbReference type="ChEBI" id="CHEBI:15378"/>
        <dbReference type="ChEBI" id="CHEBI:33384"/>
        <dbReference type="ChEBI" id="CHEBI:57262"/>
        <dbReference type="ChEBI" id="CHEBI:58332"/>
        <dbReference type="ChEBI" id="CHEBI:60377"/>
        <dbReference type="EC" id="2.7.8.8"/>
    </reaction>
</comment>
<feature type="transmembrane region" description="Helical" evidence="16">
    <location>
        <begin position="36"/>
        <end position="58"/>
    </location>
</feature>
<gene>
    <name evidence="17" type="primary">pssA</name>
    <name evidence="17" type="ORF">H9828_02735</name>
</gene>
<evidence type="ECO:0000256" key="8">
    <source>
        <dbReference type="ARBA" id="ARBA00022692"/>
    </source>
</evidence>
<dbReference type="PANTHER" id="PTHR14269">
    <property type="entry name" value="CDP-DIACYLGLYCEROL--GLYCEROL-3-PHOSPHATE 3-PHOSPHATIDYLTRANSFERASE-RELATED"/>
    <property type="match status" value="1"/>
</dbReference>
<dbReference type="GO" id="GO:0012505">
    <property type="term" value="C:endomembrane system"/>
    <property type="evidence" value="ECO:0007669"/>
    <property type="project" value="UniProtKB-SubCell"/>
</dbReference>
<keyword evidence="12" id="KW-0594">Phospholipid biosynthesis</keyword>
<evidence type="ECO:0000256" key="2">
    <source>
        <dbReference type="ARBA" id="ARBA00004127"/>
    </source>
</evidence>
<keyword evidence="6" id="KW-0444">Lipid biosynthesis</keyword>
<evidence type="ECO:0000313" key="18">
    <source>
        <dbReference type="Proteomes" id="UP000886844"/>
    </source>
</evidence>
<comment type="caution">
    <text evidence="17">The sequence shown here is derived from an EMBL/GenBank/DDBJ whole genome shotgun (WGS) entry which is preliminary data.</text>
</comment>
<dbReference type="InterPro" id="IPR048254">
    <property type="entry name" value="CDP_ALCOHOL_P_TRANSF_CS"/>
</dbReference>
<dbReference type="GO" id="GO:0008654">
    <property type="term" value="P:phospholipid biosynthetic process"/>
    <property type="evidence" value="ECO:0007669"/>
    <property type="project" value="UniProtKB-KW"/>
</dbReference>
<dbReference type="PROSITE" id="PS00379">
    <property type="entry name" value="CDP_ALCOHOL_P_TRANSF"/>
    <property type="match status" value="1"/>
</dbReference>
<evidence type="ECO:0000256" key="11">
    <source>
        <dbReference type="ARBA" id="ARBA00023136"/>
    </source>
</evidence>
<accession>A0A9D1YYZ7</accession>
<evidence type="ECO:0000256" key="12">
    <source>
        <dbReference type="ARBA" id="ARBA00023209"/>
    </source>
</evidence>
<dbReference type="AlphaFoldDB" id="A0A9D1YYZ7"/>